<evidence type="ECO:0000259" key="1">
    <source>
        <dbReference type="Pfam" id="PF12728"/>
    </source>
</evidence>
<evidence type="ECO:0000313" key="2">
    <source>
        <dbReference type="EMBL" id="SVD48007.1"/>
    </source>
</evidence>
<dbReference type="AlphaFoldDB" id="A0A382VN84"/>
<accession>A0A382VN84</accession>
<protein>
    <recommendedName>
        <fullName evidence="1">Helix-turn-helix domain-containing protein</fullName>
    </recommendedName>
</protein>
<feature type="domain" description="Helix-turn-helix" evidence="1">
    <location>
        <begin position="22"/>
        <end position="70"/>
    </location>
</feature>
<dbReference type="InterPro" id="IPR009061">
    <property type="entry name" value="DNA-bd_dom_put_sf"/>
</dbReference>
<dbReference type="InterPro" id="IPR041657">
    <property type="entry name" value="HTH_17"/>
</dbReference>
<dbReference type="EMBL" id="UINC01153338">
    <property type="protein sequence ID" value="SVD48007.1"/>
    <property type="molecule type" value="Genomic_DNA"/>
</dbReference>
<reference evidence="2" key="1">
    <citation type="submission" date="2018-05" db="EMBL/GenBank/DDBJ databases">
        <authorList>
            <person name="Lanie J.A."/>
            <person name="Ng W.-L."/>
            <person name="Kazmierczak K.M."/>
            <person name="Andrzejewski T.M."/>
            <person name="Davidsen T.M."/>
            <person name="Wayne K.J."/>
            <person name="Tettelin H."/>
            <person name="Glass J.I."/>
            <person name="Rusch D."/>
            <person name="Podicherti R."/>
            <person name="Tsui H.-C.T."/>
            <person name="Winkler M.E."/>
        </authorList>
    </citation>
    <scope>NUCLEOTIDE SEQUENCE</scope>
</reference>
<proteinExistence type="predicted"/>
<organism evidence="2">
    <name type="scientific">marine metagenome</name>
    <dbReference type="NCBI Taxonomy" id="408172"/>
    <lineage>
        <taxon>unclassified sequences</taxon>
        <taxon>metagenomes</taxon>
        <taxon>ecological metagenomes</taxon>
    </lineage>
</organism>
<sequence length="74" mass="8556">MKKIETMFKHIKRQLDRQNTNWLSLKQAVDFTSLSESTLRRAVKSGHLHASTTTGKLLFEVKEIINWLKGGDNE</sequence>
<name>A0A382VN84_9ZZZZ</name>
<dbReference type="Pfam" id="PF12728">
    <property type="entry name" value="HTH_17"/>
    <property type="match status" value="1"/>
</dbReference>
<dbReference type="SUPFAM" id="SSF46955">
    <property type="entry name" value="Putative DNA-binding domain"/>
    <property type="match status" value="1"/>
</dbReference>
<gene>
    <name evidence="2" type="ORF">METZ01_LOCUS400861</name>
</gene>